<evidence type="ECO:0000256" key="2">
    <source>
        <dbReference type="ARBA" id="ARBA00006679"/>
    </source>
</evidence>
<feature type="transmembrane region" description="Helical" evidence="7">
    <location>
        <begin position="36"/>
        <end position="57"/>
    </location>
</feature>
<feature type="transmembrane region" description="Helical" evidence="7">
    <location>
        <begin position="99"/>
        <end position="121"/>
    </location>
</feature>
<accession>A0A4P6V4G3</accession>
<keyword evidence="3" id="KW-1003">Cell membrane</keyword>
<feature type="transmembrane region" description="Helical" evidence="7">
    <location>
        <begin position="172"/>
        <end position="191"/>
    </location>
</feature>
<evidence type="ECO:0000256" key="4">
    <source>
        <dbReference type="ARBA" id="ARBA00022692"/>
    </source>
</evidence>
<evidence type="ECO:0000256" key="3">
    <source>
        <dbReference type="ARBA" id="ARBA00022475"/>
    </source>
</evidence>
<dbReference type="InterPro" id="IPR051907">
    <property type="entry name" value="DoxX-like_oxidoreductase"/>
</dbReference>
<keyword evidence="9" id="KW-1185">Reference proteome</keyword>
<sequence>MTPDAAPARPVRHGGPAAAIVRLHRAVFGALERATAGWFIGLAARFGFASVLALYYLNSGWQKLGDGPLGLFNPSLGAYASILPPIMDRYGGDVAAIPLFPWQIIVYLGTWAELALPVLIVIGLFSRIAALGMIAFVIVQSYVDIAFHGLEGRFVGAMFDRFPDAIIYDQRLMWVLLLALIVVNGPGKLSLDHVLGRRYRD</sequence>
<dbReference type="EMBL" id="CP036532">
    <property type="protein sequence ID" value="QBK32427.1"/>
    <property type="molecule type" value="Genomic_DNA"/>
</dbReference>
<evidence type="ECO:0000256" key="5">
    <source>
        <dbReference type="ARBA" id="ARBA00022989"/>
    </source>
</evidence>
<reference evidence="8 9" key="1">
    <citation type="journal article" date="2017" name="Int. J. Syst. Evol. Microbiol.">
        <title>Roseitalea porphyridii gen. nov., sp. nov., isolated from a red alga, and reclassification of Hoeflea suaedae Chung et al. 2013 as Pseudohoeflea suaedae gen. nov., comb. nov.</title>
        <authorList>
            <person name="Hyeon J.W."/>
            <person name="Jeong S.E."/>
            <person name="Baek K."/>
            <person name="Jeon C.O."/>
        </authorList>
    </citation>
    <scope>NUCLEOTIDE SEQUENCE [LARGE SCALE GENOMIC DNA]</scope>
    <source>
        <strain evidence="8 9">MA7-20</strain>
    </source>
</reference>
<comment type="subcellular location">
    <subcellularLocation>
        <location evidence="1">Cell membrane</location>
        <topology evidence="1">Multi-pass membrane protein</topology>
    </subcellularLocation>
</comment>
<dbReference type="PANTHER" id="PTHR33452">
    <property type="entry name" value="OXIDOREDUCTASE CATD-RELATED"/>
    <property type="match status" value="1"/>
</dbReference>
<organism evidence="8 9">
    <name type="scientific">Roseitalea porphyridii</name>
    <dbReference type="NCBI Taxonomy" id="1852022"/>
    <lineage>
        <taxon>Bacteria</taxon>
        <taxon>Pseudomonadati</taxon>
        <taxon>Pseudomonadota</taxon>
        <taxon>Alphaproteobacteria</taxon>
        <taxon>Hyphomicrobiales</taxon>
        <taxon>Ahrensiaceae</taxon>
        <taxon>Roseitalea</taxon>
    </lineage>
</organism>
<dbReference type="AlphaFoldDB" id="A0A4P6V4G3"/>
<proteinExistence type="inferred from homology"/>
<keyword evidence="6 7" id="KW-0472">Membrane</keyword>
<dbReference type="InterPro" id="IPR032808">
    <property type="entry name" value="DoxX"/>
</dbReference>
<dbReference type="Pfam" id="PF07681">
    <property type="entry name" value="DoxX"/>
    <property type="match status" value="1"/>
</dbReference>
<evidence type="ECO:0000313" key="9">
    <source>
        <dbReference type="Proteomes" id="UP000293719"/>
    </source>
</evidence>
<protein>
    <submittedName>
        <fullName evidence="8">DoxX family protein</fullName>
    </submittedName>
</protein>
<evidence type="ECO:0000313" key="8">
    <source>
        <dbReference type="EMBL" id="QBK32427.1"/>
    </source>
</evidence>
<keyword evidence="4 7" id="KW-0812">Transmembrane</keyword>
<dbReference type="GO" id="GO:0005886">
    <property type="term" value="C:plasma membrane"/>
    <property type="evidence" value="ECO:0007669"/>
    <property type="project" value="UniProtKB-SubCell"/>
</dbReference>
<feature type="transmembrane region" description="Helical" evidence="7">
    <location>
        <begin position="128"/>
        <end position="150"/>
    </location>
</feature>
<dbReference type="KEGG" id="rpod:E0E05_14780"/>
<keyword evidence="5 7" id="KW-1133">Transmembrane helix</keyword>
<gene>
    <name evidence="8" type="ORF">E0E05_14780</name>
</gene>
<evidence type="ECO:0000256" key="1">
    <source>
        <dbReference type="ARBA" id="ARBA00004651"/>
    </source>
</evidence>
<dbReference type="PANTHER" id="PTHR33452:SF1">
    <property type="entry name" value="INNER MEMBRANE PROTEIN YPHA-RELATED"/>
    <property type="match status" value="1"/>
</dbReference>
<comment type="similarity">
    <text evidence="2">Belongs to the DoxX family.</text>
</comment>
<dbReference type="Proteomes" id="UP000293719">
    <property type="component" value="Chromosome"/>
</dbReference>
<evidence type="ECO:0000256" key="6">
    <source>
        <dbReference type="ARBA" id="ARBA00023136"/>
    </source>
</evidence>
<evidence type="ECO:0000256" key="7">
    <source>
        <dbReference type="SAM" id="Phobius"/>
    </source>
</evidence>
<name>A0A4P6V4G3_9HYPH</name>
<dbReference type="OrthoDB" id="121744at2"/>